<feature type="compositionally biased region" description="Low complexity" evidence="1">
    <location>
        <begin position="14"/>
        <end position="31"/>
    </location>
</feature>
<name>A0AAN6XWT0_9PEZI</name>
<evidence type="ECO:0008006" key="4">
    <source>
        <dbReference type="Google" id="ProtNLM"/>
    </source>
</evidence>
<dbReference type="Proteomes" id="UP001301769">
    <property type="component" value="Unassembled WGS sequence"/>
</dbReference>
<dbReference type="EMBL" id="MU858568">
    <property type="protein sequence ID" value="KAK4205982.1"/>
    <property type="molecule type" value="Genomic_DNA"/>
</dbReference>
<evidence type="ECO:0000256" key="1">
    <source>
        <dbReference type="SAM" id="MobiDB-lite"/>
    </source>
</evidence>
<reference evidence="2" key="1">
    <citation type="journal article" date="2023" name="Mol. Phylogenet. Evol.">
        <title>Genome-scale phylogeny and comparative genomics of the fungal order Sordariales.</title>
        <authorList>
            <person name="Hensen N."/>
            <person name="Bonometti L."/>
            <person name="Westerberg I."/>
            <person name="Brannstrom I.O."/>
            <person name="Guillou S."/>
            <person name="Cros-Aarteil S."/>
            <person name="Calhoun S."/>
            <person name="Haridas S."/>
            <person name="Kuo A."/>
            <person name="Mondo S."/>
            <person name="Pangilinan J."/>
            <person name="Riley R."/>
            <person name="LaButti K."/>
            <person name="Andreopoulos B."/>
            <person name="Lipzen A."/>
            <person name="Chen C."/>
            <person name="Yan M."/>
            <person name="Daum C."/>
            <person name="Ng V."/>
            <person name="Clum A."/>
            <person name="Steindorff A."/>
            <person name="Ohm R.A."/>
            <person name="Martin F."/>
            <person name="Silar P."/>
            <person name="Natvig D.O."/>
            <person name="Lalanne C."/>
            <person name="Gautier V."/>
            <person name="Ament-Velasquez S.L."/>
            <person name="Kruys A."/>
            <person name="Hutchinson M.I."/>
            <person name="Powell A.J."/>
            <person name="Barry K."/>
            <person name="Miller A.N."/>
            <person name="Grigoriev I.V."/>
            <person name="Debuchy R."/>
            <person name="Gladieux P."/>
            <person name="Hiltunen Thoren M."/>
            <person name="Johannesson H."/>
        </authorList>
    </citation>
    <scope>NUCLEOTIDE SEQUENCE</scope>
    <source>
        <strain evidence="2">PSN293</strain>
    </source>
</reference>
<accession>A0AAN6XWT0</accession>
<proteinExistence type="predicted"/>
<evidence type="ECO:0000313" key="3">
    <source>
        <dbReference type="Proteomes" id="UP001301769"/>
    </source>
</evidence>
<gene>
    <name evidence="2" type="ORF">QBC37DRAFT_393724</name>
</gene>
<dbReference type="AlphaFoldDB" id="A0AAN6XWT0"/>
<feature type="region of interest" description="Disordered" evidence="1">
    <location>
        <begin position="13"/>
        <end position="55"/>
    </location>
</feature>
<sequence length="238" mass="26303">MSYQCEIVYRPLASSGSKSSLHGSLSSQKSSAAVEVPSSSSSSSSGTSRAKKGQPFETPPVLAHWAVAIETQAPYQGYESDWYYYGLVQAGEDAQSPKLCVIDTQVWDSLGKTGKRLSGLTNYVPSELLVFASDIISKTDPYHLTKNNCQDFAVQFFFAIADRVNNIDNTLKSLSKAHLGFKPLIEYEKEKETGDFVIRGRKGNWSKRYPAFPGKSGTRVTAITVQEETAYDYYAQYP</sequence>
<reference evidence="2" key="2">
    <citation type="submission" date="2023-05" db="EMBL/GenBank/DDBJ databases">
        <authorList>
            <consortium name="Lawrence Berkeley National Laboratory"/>
            <person name="Steindorff A."/>
            <person name="Hensen N."/>
            <person name="Bonometti L."/>
            <person name="Westerberg I."/>
            <person name="Brannstrom I.O."/>
            <person name="Guillou S."/>
            <person name="Cros-Aarteil S."/>
            <person name="Calhoun S."/>
            <person name="Haridas S."/>
            <person name="Kuo A."/>
            <person name="Mondo S."/>
            <person name="Pangilinan J."/>
            <person name="Riley R."/>
            <person name="Labutti K."/>
            <person name="Andreopoulos B."/>
            <person name="Lipzen A."/>
            <person name="Chen C."/>
            <person name="Yanf M."/>
            <person name="Daum C."/>
            <person name="Ng V."/>
            <person name="Clum A."/>
            <person name="Ohm R."/>
            <person name="Martin F."/>
            <person name="Silar P."/>
            <person name="Natvig D."/>
            <person name="Lalanne C."/>
            <person name="Gautier V."/>
            <person name="Ament-Velasquez S.L."/>
            <person name="Kruys A."/>
            <person name="Hutchinson M.I."/>
            <person name="Powell A.J."/>
            <person name="Barry K."/>
            <person name="Miller A.N."/>
            <person name="Grigoriev I.V."/>
            <person name="Debuchy R."/>
            <person name="Gladieux P."/>
            <person name="Thoren M.H."/>
            <person name="Johannesson H."/>
        </authorList>
    </citation>
    <scope>NUCLEOTIDE SEQUENCE</scope>
    <source>
        <strain evidence="2">PSN293</strain>
    </source>
</reference>
<keyword evidence="3" id="KW-1185">Reference proteome</keyword>
<protein>
    <recommendedName>
        <fullName evidence="4">PPPDE domain-containing protein</fullName>
    </recommendedName>
</protein>
<organism evidence="2 3">
    <name type="scientific">Rhypophila decipiens</name>
    <dbReference type="NCBI Taxonomy" id="261697"/>
    <lineage>
        <taxon>Eukaryota</taxon>
        <taxon>Fungi</taxon>
        <taxon>Dikarya</taxon>
        <taxon>Ascomycota</taxon>
        <taxon>Pezizomycotina</taxon>
        <taxon>Sordariomycetes</taxon>
        <taxon>Sordariomycetidae</taxon>
        <taxon>Sordariales</taxon>
        <taxon>Naviculisporaceae</taxon>
        <taxon>Rhypophila</taxon>
    </lineage>
</organism>
<comment type="caution">
    <text evidence="2">The sequence shown here is derived from an EMBL/GenBank/DDBJ whole genome shotgun (WGS) entry which is preliminary data.</text>
</comment>
<evidence type="ECO:0000313" key="2">
    <source>
        <dbReference type="EMBL" id="KAK4205982.1"/>
    </source>
</evidence>